<dbReference type="InterPro" id="IPR006102">
    <property type="entry name" value="Ig-like_GH2"/>
</dbReference>
<evidence type="ECO:0000256" key="2">
    <source>
        <dbReference type="ARBA" id="ARBA00022801"/>
    </source>
</evidence>
<comment type="similarity">
    <text evidence="1">Belongs to the glycosyl hydrolase 2 family.</text>
</comment>
<sequence length="801" mass="90261">MRFPGSLFFLLLVLCLEGYGQTSPRATINFNQDWKFYPGDIQEASAANFDDTGWRILNLPHDWSVEAQFDENAAATTQGGALPGGIGWYRKTFRLPASASNKSVSVEFDGIYRNSEVWINGHYLGKRPNGYISFKYDLDRWLHYGAEKNVISVRVNNAEQPNSRWYTGSGIYRNVRLVSKNRVAIAHWGTFITTPQVTAANATVRVKTTVKTSRPGLRISIEYTIMDRDKVIATRRDPLYSVDTTALNTVDLTIPSPKRWSVSSPSLYTLRTRVFANNQLTDQEETTFGIRDFYFDAAKGFFLNGKPLKILGVCNHHDLGAIGAAVNVRAMERQLEILKKMGCNAIRTAHNPPATELLDLCDKMGFIVMDEAFDVWKKKKTSKGYHLDWDEWHKTDLEDQVKRDRNHPSVMIWSIGNEIREQFDSTGVAITRELTAIVKSLDPTRPVTSALTETVAEKNFIYRAGALDLYGLNYNHKLYKDFPVNYPGQKLIATETTSALETRGQYDMNSDSIRRWPKDGKTKLTGANPDWTASSYDNAAAYWGSTHEETWKEVKKYDFVSGLFIWTGFDYLGEPHPYPWPARSSYFGIVDLAGFPKDIYYLYQSEWTNTPVLHLFPHWNWPPGKIVDLWAYFNQADEVELFLNGRSLGTKRKQGEALHVLWRVAYEPGTVKAVSRKNGKMVLTREIQTAGPPAEIRLTPDRDLLKAGGTDLSFVTAQIFDKDGIPVPNAMNEITFNVTGGTLAGTDNGYQASPEPFYSPLRKAYNGKCLAIVRSPVKAGTITLTASSPNLLPKTITLISK</sequence>
<evidence type="ECO:0000259" key="8">
    <source>
        <dbReference type="Pfam" id="PF18565"/>
    </source>
</evidence>
<dbReference type="Pfam" id="PF00703">
    <property type="entry name" value="Glyco_hydro_2"/>
    <property type="match status" value="1"/>
</dbReference>
<dbReference type="GO" id="GO:0005975">
    <property type="term" value="P:carbohydrate metabolic process"/>
    <property type="evidence" value="ECO:0007669"/>
    <property type="project" value="InterPro"/>
</dbReference>
<feature type="domain" description="Glycoside hydrolase family 2 immunoglobulin-like beta-sandwich" evidence="4">
    <location>
        <begin position="191"/>
        <end position="291"/>
    </location>
</feature>
<reference evidence="9 10" key="1">
    <citation type="submission" date="2019-11" db="EMBL/GenBank/DDBJ databases">
        <title>Pedobacter sp. HMF7056 Genome sequencing and assembly.</title>
        <authorList>
            <person name="Kang H."/>
            <person name="Kim H."/>
            <person name="Joh K."/>
        </authorList>
    </citation>
    <scope>NUCLEOTIDE SEQUENCE [LARGE SCALE GENOMIC DNA]</scope>
    <source>
        <strain evidence="9 10">HMF7056</strain>
    </source>
</reference>
<comment type="caution">
    <text evidence="9">The sequence shown here is derived from an EMBL/GenBank/DDBJ whole genome shotgun (WGS) entry which is preliminary data.</text>
</comment>
<dbReference type="InterPro" id="IPR032311">
    <property type="entry name" value="DUF4982"/>
</dbReference>
<dbReference type="InterPro" id="IPR006101">
    <property type="entry name" value="Glyco_hydro_2"/>
</dbReference>
<dbReference type="Pfam" id="PF02837">
    <property type="entry name" value="Glyco_hydro_2_N"/>
    <property type="match status" value="1"/>
</dbReference>
<keyword evidence="3" id="KW-0326">Glycosidase</keyword>
<evidence type="ECO:0000313" key="10">
    <source>
        <dbReference type="Proteomes" id="UP000451233"/>
    </source>
</evidence>
<dbReference type="EMBL" id="WVHS01000002">
    <property type="protein sequence ID" value="MXV15241.1"/>
    <property type="molecule type" value="Genomic_DNA"/>
</dbReference>
<name>A0A7K1XW96_9SPHI</name>
<dbReference type="InterPro" id="IPR008979">
    <property type="entry name" value="Galactose-bd-like_sf"/>
</dbReference>
<dbReference type="Gene3D" id="3.20.20.80">
    <property type="entry name" value="Glycosidases"/>
    <property type="match status" value="1"/>
</dbReference>
<accession>A0A7K1XW96</accession>
<dbReference type="SUPFAM" id="SSF49303">
    <property type="entry name" value="beta-Galactosidase/glucuronidase domain"/>
    <property type="match status" value="1"/>
</dbReference>
<feature type="domain" description="Glycoside hydrolase family 2" evidence="8">
    <location>
        <begin position="696"/>
        <end position="797"/>
    </location>
</feature>
<dbReference type="Pfam" id="PF16355">
    <property type="entry name" value="DUF4982"/>
    <property type="match status" value="1"/>
</dbReference>
<proteinExistence type="inferred from homology"/>
<dbReference type="InterPro" id="IPR006103">
    <property type="entry name" value="Glyco_hydro_2_cat"/>
</dbReference>
<dbReference type="InterPro" id="IPR040605">
    <property type="entry name" value="Glyco_hydro2_dom5"/>
</dbReference>
<dbReference type="InterPro" id="IPR008964">
    <property type="entry name" value="Invasin/intimin_cell_adhesion"/>
</dbReference>
<dbReference type="Gene3D" id="2.60.40.10">
    <property type="entry name" value="Immunoglobulins"/>
    <property type="match status" value="3"/>
</dbReference>
<keyword evidence="2" id="KW-0378">Hydrolase</keyword>
<dbReference type="Pfam" id="PF18565">
    <property type="entry name" value="Glyco_hydro2_C5"/>
    <property type="match status" value="1"/>
</dbReference>
<dbReference type="AlphaFoldDB" id="A0A7K1XW96"/>
<dbReference type="InterPro" id="IPR017853">
    <property type="entry name" value="GH"/>
</dbReference>
<feature type="domain" description="Glycoside hydrolase family 2 catalytic" evidence="5">
    <location>
        <begin position="299"/>
        <end position="462"/>
    </location>
</feature>
<dbReference type="PANTHER" id="PTHR42732:SF1">
    <property type="entry name" value="BETA-MANNOSIDASE"/>
    <property type="match status" value="1"/>
</dbReference>
<evidence type="ECO:0000259" key="6">
    <source>
        <dbReference type="Pfam" id="PF02837"/>
    </source>
</evidence>
<evidence type="ECO:0000256" key="3">
    <source>
        <dbReference type="ARBA" id="ARBA00023295"/>
    </source>
</evidence>
<dbReference type="InterPro" id="IPR051913">
    <property type="entry name" value="GH2_Domain-Containing"/>
</dbReference>
<evidence type="ECO:0000259" key="5">
    <source>
        <dbReference type="Pfam" id="PF02836"/>
    </source>
</evidence>
<dbReference type="RefSeq" id="WP_160906246.1">
    <property type="nucleotide sequence ID" value="NZ_WVHS01000002.1"/>
</dbReference>
<gene>
    <name evidence="9" type="ORF">GS398_08005</name>
</gene>
<dbReference type="GO" id="GO:0004553">
    <property type="term" value="F:hydrolase activity, hydrolyzing O-glycosyl compounds"/>
    <property type="evidence" value="ECO:0007669"/>
    <property type="project" value="InterPro"/>
</dbReference>
<protein>
    <submittedName>
        <fullName evidence="9">DUF4982 domain-containing protein</fullName>
    </submittedName>
</protein>
<dbReference type="SUPFAM" id="SSF49373">
    <property type="entry name" value="Invasin/intimin cell-adhesion fragments"/>
    <property type="match status" value="1"/>
</dbReference>
<dbReference type="InterPro" id="IPR006104">
    <property type="entry name" value="Glyco_hydro_2_N"/>
</dbReference>
<dbReference type="InterPro" id="IPR036156">
    <property type="entry name" value="Beta-gal/glucu_dom_sf"/>
</dbReference>
<evidence type="ECO:0000256" key="1">
    <source>
        <dbReference type="ARBA" id="ARBA00007401"/>
    </source>
</evidence>
<dbReference type="SUPFAM" id="SSF51445">
    <property type="entry name" value="(Trans)glycosidases"/>
    <property type="match status" value="1"/>
</dbReference>
<feature type="domain" description="Glycosyl hydrolases family 2 sugar binding" evidence="6">
    <location>
        <begin position="85"/>
        <end position="179"/>
    </location>
</feature>
<keyword evidence="10" id="KW-1185">Reference proteome</keyword>
<dbReference type="InterPro" id="IPR023232">
    <property type="entry name" value="Glyco_hydro_2_AS"/>
</dbReference>
<evidence type="ECO:0000259" key="7">
    <source>
        <dbReference type="Pfam" id="PF16355"/>
    </source>
</evidence>
<dbReference type="PROSITE" id="PS00608">
    <property type="entry name" value="GLYCOSYL_HYDROL_F2_2"/>
    <property type="match status" value="1"/>
</dbReference>
<dbReference type="Pfam" id="PF02836">
    <property type="entry name" value="Glyco_hydro_2_C"/>
    <property type="match status" value="1"/>
</dbReference>
<dbReference type="PANTHER" id="PTHR42732">
    <property type="entry name" value="BETA-GALACTOSIDASE"/>
    <property type="match status" value="1"/>
</dbReference>
<dbReference type="PRINTS" id="PR00132">
    <property type="entry name" value="GLHYDRLASE2"/>
</dbReference>
<organism evidence="9 10">
    <name type="scientific">Hufsiella ginkgonis</name>
    <dbReference type="NCBI Taxonomy" id="2695274"/>
    <lineage>
        <taxon>Bacteria</taxon>
        <taxon>Pseudomonadati</taxon>
        <taxon>Bacteroidota</taxon>
        <taxon>Sphingobacteriia</taxon>
        <taxon>Sphingobacteriales</taxon>
        <taxon>Sphingobacteriaceae</taxon>
        <taxon>Hufsiella</taxon>
    </lineage>
</organism>
<dbReference type="Gene3D" id="2.60.120.260">
    <property type="entry name" value="Galactose-binding domain-like"/>
    <property type="match status" value="1"/>
</dbReference>
<evidence type="ECO:0000313" key="9">
    <source>
        <dbReference type="EMBL" id="MXV15241.1"/>
    </source>
</evidence>
<dbReference type="InterPro" id="IPR013783">
    <property type="entry name" value="Ig-like_fold"/>
</dbReference>
<dbReference type="SUPFAM" id="SSF49785">
    <property type="entry name" value="Galactose-binding domain-like"/>
    <property type="match status" value="1"/>
</dbReference>
<evidence type="ECO:0000259" key="4">
    <source>
        <dbReference type="Pfam" id="PF00703"/>
    </source>
</evidence>
<feature type="domain" description="DUF4982" evidence="7">
    <location>
        <begin position="624"/>
        <end position="682"/>
    </location>
</feature>
<dbReference type="Proteomes" id="UP000451233">
    <property type="component" value="Unassembled WGS sequence"/>
</dbReference>